<proteinExistence type="predicted"/>
<sequence>MPGRLPVFFSVGGPWSDDPCGVPGSEVLVALPAIAGDDSARSAPVSTATVHSDRRLRMSIKEVLGISGVIILVQMSLIFA</sequence>
<organism evidence="1 2">
    <name type="scientific">Sphaerisporangium corydalis</name>
    <dbReference type="NCBI Taxonomy" id="1441875"/>
    <lineage>
        <taxon>Bacteria</taxon>
        <taxon>Bacillati</taxon>
        <taxon>Actinomycetota</taxon>
        <taxon>Actinomycetes</taxon>
        <taxon>Streptosporangiales</taxon>
        <taxon>Streptosporangiaceae</taxon>
        <taxon>Sphaerisporangium</taxon>
    </lineage>
</organism>
<evidence type="ECO:0000313" key="2">
    <source>
        <dbReference type="Proteomes" id="UP001595891"/>
    </source>
</evidence>
<dbReference type="Proteomes" id="UP001595891">
    <property type="component" value="Unassembled WGS sequence"/>
</dbReference>
<dbReference type="RefSeq" id="WP_262849891.1">
    <property type="nucleotide sequence ID" value="NZ_JANZYP010000092.1"/>
</dbReference>
<gene>
    <name evidence="1" type="ORF">ACFO8L_35545</name>
</gene>
<keyword evidence="2" id="KW-1185">Reference proteome</keyword>
<name>A0ABV9ESV3_9ACTN</name>
<evidence type="ECO:0000313" key="1">
    <source>
        <dbReference type="EMBL" id="MFC4591455.1"/>
    </source>
</evidence>
<dbReference type="EMBL" id="JBHSFN010000033">
    <property type="protein sequence ID" value="MFC4591455.1"/>
    <property type="molecule type" value="Genomic_DNA"/>
</dbReference>
<protein>
    <submittedName>
        <fullName evidence="1">Uncharacterized protein</fullName>
    </submittedName>
</protein>
<accession>A0ABV9ESV3</accession>
<comment type="caution">
    <text evidence="1">The sequence shown here is derived from an EMBL/GenBank/DDBJ whole genome shotgun (WGS) entry which is preliminary data.</text>
</comment>
<reference evidence="2" key="1">
    <citation type="journal article" date="2019" name="Int. J. Syst. Evol. Microbiol.">
        <title>The Global Catalogue of Microorganisms (GCM) 10K type strain sequencing project: providing services to taxonomists for standard genome sequencing and annotation.</title>
        <authorList>
            <consortium name="The Broad Institute Genomics Platform"/>
            <consortium name="The Broad Institute Genome Sequencing Center for Infectious Disease"/>
            <person name="Wu L."/>
            <person name="Ma J."/>
        </authorList>
    </citation>
    <scope>NUCLEOTIDE SEQUENCE [LARGE SCALE GENOMIC DNA]</scope>
    <source>
        <strain evidence="2">CCUG 49560</strain>
    </source>
</reference>